<keyword evidence="7" id="KW-1185">Reference proteome</keyword>
<dbReference type="InterPro" id="IPR009061">
    <property type="entry name" value="DNA-bd_dom_put_sf"/>
</dbReference>
<dbReference type="SMART" id="SM00422">
    <property type="entry name" value="HTH_MERR"/>
    <property type="match status" value="1"/>
</dbReference>
<dbReference type="SUPFAM" id="SSF46955">
    <property type="entry name" value="Putative DNA-binding domain"/>
    <property type="match status" value="1"/>
</dbReference>
<dbReference type="PROSITE" id="PS50937">
    <property type="entry name" value="HTH_MERR_2"/>
    <property type="match status" value="1"/>
</dbReference>
<dbReference type="PANTHER" id="PTHR30204">
    <property type="entry name" value="REDOX-CYCLING DRUG-SENSING TRANSCRIPTIONAL ACTIVATOR SOXR"/>
    <property type="match status" value="1"/>
</dbReference>
<comment type="caution">
    <text evidence="6">The sequence shown here is derived from an EMBL/GenBank/DDBJ whole genome shotgun (WGS) entry which is preliminary data.</text>
</comment>
<dbReference type="EMBL" id="AJAU01000011">
    <property type="protein sequence ID" value="EOL47691.1"/>
    <property type="molecule type" value="Genomic_DNA"/>
</dbReference>
<keyword evidence="1" id="KW-0678">Repressor</keyword>
<evidence type="ECO:0000259" key="5">
    <source>
        <dbReference type="PROSITE" id="PS50937"/>
    </source>
</evidence>
<sequence>MKYKDAFFIIKRAAIPECCVVRFKQVCSIWRVEEIKIESYLTMGQLAELMAISKHQIRYNEDKGLLAPAFIDSNGYHKYGVDQVYQLANILLMRSLGISTAQIAQFMENQDNVWAEKTLKETLKATEEKIQQFVFAKEKIEAILPEIDQKEEAYVSLPERRLKKIYSYPVTESLNIVAFFKTFKKNQQMLFESLYYLVEDHQINIYIEDQLSKDNVLNAGDYLVRRVWIEDEAELSEAVDRFKKENQSPFLNVSEVIIKEAAYSSILMNNKLLYELQCLILMRGAY</sequence>
<dbReference type="Gene3D" id="1.10.1660.10">
    <property type="match status" value="1"/>
</dbReference>
<reference evidence="6 7" key="1">
    <citation type="submission" date="2013-02" db="EMBL/GenBank/DDBJ databases">
        <title>The Genome Sequence of Enterococcus caccae BAA-1240.</title>
        <authorList>
            <consortium name="The Broad Institute Genome Sequencing Platform"/>
            <consortium name="The Broad Institute Genome Sequencing Center for Infectious Disease"/>
            <person name="Earl A.M."/>
            <person name="Gilmore M.S."/>
            <person name="Lebreton F."/>
            <person name="Walker B."/>
            <person name="Young S.K."/>
            <person name="Zeng Q."/>
            <person name="Gargeya S."/>
            <person name="Fitzgerald M."/>
            <person name="Haas B."/>
            <person name="Abouelleil A."/>
            <person name="Alvarado L."/>
            <person name="Arachchi H.M."/>
            <person name="Berlin A.M."/>
            <person name="Chapman S.B."/>
            <person name="Dewar J."/>
            <person name="Goldberg J."/>
            <person name="Griggs A."/>
            <person name="Gujja S."/>
            <person name="Hansen M."/>
            <person name="Howarth C."/>
            <person name="Imamovic A."/>
            <person name="Larimer J."/>
            <person name="McCowan C."/>
            <person name="Murphy C."/>
            <person name="Neiman D."/>
            <person name="Pearson M."/>
            <person name="Priest M."/>
            <person name="Roberts A."/>
            <person name="Saif S."/>
            <person name="Shea T."/>
            <person name="Sisk P."/>
            <person name="Sykes S."/>
            <person name="Wortman J."/>
            <person name="Nusbaum C."/>
            <person name="Birren B."/>
        </authorList>
    </citation>
    <scope>NUCLEOTIDE SEQUENCE [LARGE SCALE GENOMIC DNA]</scope>
    <source>
        <strain evidence="6 7">ATCC BAA-1240</strain>
    </source>
</reference>
<proteinExistence type="predicted"/>
<dbReference type="Pfam" id="PF13411">
    <property type="entry name" value="MerR_1"/>
    <property type="match status" value="1"/>
</dbReference>
<dbReference type="PANTHER" id="PTHR30204:SF69">
    <property type="entry name" value="MERR-FAMILY TRANSCRIPTIONAL REGULATOR"/>
    <property type="match status" value="1"/>
</dbReference>
<dbReference type="InterPro" id="IPR000551">
    <property type="entry name" value="MerR-type_HTH_dom"/>
</dbReference>
<accession>R3WIL7</accession>
<organism evidence="6 7">
    <name type="scientific">Enterococcus caccae ATCC BAA-1240</name>
    <dbReference type="NCBI Taxonomy" id="1158612"/>
    <lineage>
        <taxon>Bacteria</taxon>
        <taxon>Bacillati</taxon>
        <taxon>Bacillota</taxon>
        <taxon>Bacilli</taxon>
        <taxon>Lactobacillales</taxon>
        <taxon>Enterococcaceae</taxon>
        <taxon>Enterococcus</taxon>
    </lineage>
</organism>
<keyword evidence="2" id="KW-0805">Transcription regulation</keyword>
<evidence type="ECO:0000313" key="7">
    <source>
        <dbReference type="Proteomes" id="UP000013840"/>
    </source>
</evidence>
<evidence type="ECO:0000256" key="2">
    <source>
        <dbReference type="ARBA" id="ARBA00023015"/>
    </source>
</evidence>
<keyword evidence="4" id="KW-0804">Transcription</keyword>
<dbReference type="GO" id="GO:0003700">
    <property type="term" value="F:DNA-binding transcription factor activity"/>
    <property type="evidence" value="ECO:0007669"/>
    <property type="project" value="InterPro"/>
</dbReference>
<evidence type="ECO:0000313" key="6">
    <source>
        <dbReference type="EMBL" id="EOL47691.1"/>
    </source>
</evidence>
<dbReference type="Proteomes" id="UP000013840">
    <property type="component" value="Unassembled WGS sequence"/>
</dbReference>
<dbReference type="AlphaFoldDB" id="R3WIL7"/>
<keyword evidence="3" id="KW-0238">DNA-binding</keyword>
<name>R3WIL7_9ENTE</name>
<gene>
    <name evidence="6" type="ORF">UC7_00941</name>
</gene>
<dbReference type="eggNOG" id="COG0789">
    <property type="taxonomic scope" value="Bacteria"/>
</dbReference>
<evidence type="ECO:0000256" key="3">
    <source>
        <dbReference type="ARBA" id="ARBA00023125"/>
    </source>
</evidence>
<feature type="domain" description="HTH merR-type" evidence="5">
    <location>
        <begin position="40"/>
        <end position="109"/>
    </location>
</feature>
<dbReference type="STRING" id="317735.RU98_GL002782"/>
<evidence type="ECO:0000256" key="4">
    <source>
        <dbReference type="ARBA" id="ARBA00023163"/>
    </source>
</evidence>
<dbReference type="InterPro" id="IPR047057">
    <property type="entry name" value="MerR_fam"/>
</dbReference>
<dbReference type="PATRIC" id="fig|1158612.3.peg.925"/>
<protein>
    <recommendedName>
        <fullName evidence="5">HTH merR-type domain-containing protein</fullName>
    </recommendedName>
</protein>
<dbReference type="GO" id="GO:0003677">
    <property type="term" value="F:DNA binding"/>
    <property type="evidence" value="ECO:0007669"/>
    <property type="project" value="UniProtKB-KW"/>
</dbReference>
<evidence type="ECO:0000256" key="1">
    <source>
        <dbReference type="ARBA" id="ARBA00022491"/>
    </source>
</evidence>
<dbReference type="OrthoDB" id="9814833at2"/>